<feature type="transmembrane region" description="Helical" evidence="2">
    <location>
        <begin position="42"/>
        <end position="63"/>
    </location>
</feature>
<name>V6KS94_STRRC</name>
<organism evidence="3 4">
    <name type="scientific">Streptomyces roseochromogenus subsp. oscitans DS 12.976</name>
    <dbReference type="NCBI Taxonomy" id="1352936"/>
    <lineage>
        <taxon>Bacteria</taxon>
        <taxon>Bacillati</taxon>
        <taxon>Actinomycetota</taxon>
        <taxon>Actinomycetes</taxon>
        <taxon>Kitasatosporales</taxon>
        <taxon>Streptomycetaceae</taxon>
        <taxon>Streptomyces</taxon>
    </lineage>
</organism>
<dbReference type="OrthoDB" id="9977377at2"/>
<gene>
    <name evidence="3" type="ORF">M878_08495</name>
</gene>
<dbReference type="STRING" id="1352936.M878_08495"/>
<keyword evidence="2" id="KW-0472">Membrane</keyword>
<feature type="region of interest" description="Disordered" evidence="1">
    <location>
        <begin position="74"/>
        <end position="188"/>
    </location>
</feature>
<evidence type="ECO:0000256" key="2">
    <source>
        <dbReference type="SAM" id="Phobius"/>
    </source>
</evidence>
<feature type="region of interest" description="Disordered" evidence="1">
    <location>
        <begin position="1"/>
        <end position="32"/>
    </location>
</feature>
<keyword evidence="2" id="KW-1133">Transmembrane helix</keyword>
<evidence type="ECO:0000313" key="4">
    <source>
        <dbReference type="Proteomes" id="UP000017984"/>
    </source>
</evidence>
<dbReference type="Proteomes" id="UP000017984">
    <property type="component" value="Chromosome"/>
</dbReference>
<feature type="compositionally biased region" description="Polar residues" evidence="1">
    <location>
        <begin position="130"/>
        <end position="139"/>
    </location>
</feature>
<feature type="compositionally biased region" description="Pro residues" evidence="1">
    <location>
        <begin position="144"/>
        <end position="158"/>
    </location>
</feature>
<dbReference type="RefSeq" id="WP_023545686.1">
    <property type="nucleotide sequence ID" value="NZ_CM002285.1"/>
</dbReference>
<feature type="compositionally biased region" description="Basic residues" evidence="1">
    <location>
        <begin position="160"/>
        <end position="171"/>
    </location>
</feature>
<reference evidence="3 4" key="1">
    <citation type="journal article" date="2014" name="Genome Announc.">
        <title>Draft Genome Sequence of Streptomyces roseochromogenes subsp. oscitans DS 12.976, Producer of the Aminocoumarin Antibiotic Clorobiocin.</title>
        <authorList>
            <person name="Ruckert C."/>
            <person name="Kalinowski J."/>
            <person name="Heide L."/>
            <person name="Apel A.K."/>
        </authorList>
    </citation>
    <scope>NUCLEOTIDE SEQUENCE [LARGE SCALE GENOMIC DNA]</scope>
    <source>
        <strain evidence="3 4">DS 12.976</strain>
    </source>
</reference>
<keyword evidence="2" id="KW-0812">Transmembrane</keyword>
<dbReference type="EMBL" id="AWQX01000066">
    <property type="protein sequence ID" value="EST34893.1"/>
    <property type="molecule type" value="Genomic_DNA"/>
</dbReference>
<evidence type="ECO:0000256" key="1">
    <source>
        <dbReference type="SAM" id="MobiDB-lite"/>
    </source>
</evidence>
<dbReference type="PATRIC" id="fig|1352936.5.peg.1814"/>
<accession>V6KS94</accession>
<dbReference type="AlphaFoldDB" id="V6KS94"/>
<sequence length="188" mass="18848">MAGSPAEPTAGTPGLSGLPVRRPTPKPIFVDMSGGRRRRLRILVAALVTPAAAYVALLVSTFLGGPTLPALLPHPLRPKPGPAAEHAHEAPRAGTSPTAAAATAQRHRSSGLATPVTQTAGGASAKAKSPSTVKSSPTAKPSPTVNPSPTATPSPSPTRPKGHKPFPHPKRTPTAAPSASPTQGTLGL</sequence>
<protein>
    <submittedName>
        <fullName evidence="3">Uncharacterized protein</fullName>
    </submittedName>
</protein>
<evidence type="ECO:0000313" key="3">
    <source>
        <dbReference type="EMBL" id="EST34893.1"/>
    </source>
</evidence>
<feature type="compositionally biased region" description="Polar residues" evidence="1">
    <location>
        <begin position="175"/>
        <end position="188"/>
    </location>
</feature>
<proteinExistence type="predicted"/>
<keyword evidence="4" id="KW-1185">Reference proteome</keyword>
<comment type="caution">
    <text evidence="3">The sequence shown here is derived from an EMBL/GenBank/DDBJ whole genome shotgun (WGS) entry which is preliminary data.</text>
</comment>
<feature type="compositionally biased region" description="Low complexity" evidence="1">
    <location>
        <begin position="92"/>
        <end position="104"/>
    </location>
</feature>
<dbReference type="HOGENOM" id="CLU_1440346_0_0_11"/>
<feature type="compositionally biased region" description="Low complexity" evidence="1">
    <location>
        <begin position="120"/>
        <end position="129"/>
    </location>
</feature>